<dbReference type="InterPro" id="IPR055414">
    <property type="entry name" value="LRR_R13L4/SHOC2-like"/>
</dbReference>
<dbReference type="Pfam" id="PF13855">
    <property type="entry name" value="LRR_8"/>
    <property type="match status" value="2"/>
</dbReference>
<keyword evidence="5 12" id="KW-0812">Transmembrane</keyword>
<dbReference type="GO" id="GO:0005886">
    <property type="term" value="C:plasma membrane"/>
    <property type="evidence" value="ECO:0007669"/>
    <property type="project" value="UniProtKB-SubCell"/>
</dbReference>
<dbReference type="FunFam" id="3.80.10.10:FF:000470">
    <property type="entry name" value="LRR receptor-like serine/threonine-protein kinase RPK2"/>
    <property type="match status" value="1"/>
</dbReference>
<dbReference type="SMART" id="SM00365">
    <property type="entry name" value="LRR_SD22"/>
    <property type="match status" value="5"/>
</dbReference>
<comment type="similarity">
    <text evidence="2">Belongs to the RLP family.</text>
</comment>
<dbReference type="GO" id="GO:0051606">
    <property type="term" value="P:detection of stimulus"/>
    <property type="evidence" value="ECO:0007669"/>
    <property type="project" value="UniProtKB-ARBA"/>
</dbReference>
<evidence type="ECO:0000256" key="7">
    <source>
        <dbReference type="ARBA" id="ARBA00022737"/>
    </source>
</evidence>
<evidence type="ECO:0000256" key="10">
    <source>
        <dbReference type="ARBA" id="ARBA00023170"/>
    </source>
</evidence>
<feature type="chain" id="PRO_5036456362" description="Peptidase A1 domain-containing protein" evidence="13">
    <location>
        <begin position="29"/>
        <end position="1038"/>
    </location>
</feature>
<evidence type="ECO:0000256" key="1">
    <source>
        <dbReference type="ARBA" id="ARBA00004251"/>
    </source>
</evidence>
<keyword evidence="9 12" id="KW-0472">Membrane</keyword>
<dbReference type="PANTHER" id="PTHR48064">
    <property type="entry name" value="OS01G0750400 PROTEIN"/>
    <property type="match status" value="1"/>
</dbReference>
<gene>
    <name evidence="17" type="ORF">Bca52824_042370</name>
</gene>
<dbReference type="FunFam" id="3.80.10.10:FF:000726">
    <property type="entry name" value="Probably inactive leucine-rich repeat receptor-like protein kinase"/>
    <property type="match status" value="1"/>
</dbReference>
<dbReference type="PANTHER" id="PTHR48064:SF8">
    <property type="entry name" value="RECEPTOR PROTEIN-TYROSINE KINASE CEPR2-LIKE"/>
    <property type="match status" value="1"/>
</dbReference>
<feature type="domain" description="Leucine-rich repeat-containing N-terminal plant-type" evidence="14">
    <location>
        <begin position="28"/>
        <end position="68"/>
    </location>
</feature>
<dbReference type="Pfam" id="PF00560">
    <property type="entry name" value="LRR_1"/>
    <property type="match status" value="3"/>
</dbReference>
<evidence type="ECO:0000256" key="3">
    <source>
        <dbReference type="ARBA" id="ARBA00022475"/>
    </source>
</evidence>
<reference evidence="17 18" key="1">
    <citation type="submission" date="2020-02" db="EMBL/GenBank/DDBJ databases">
        <authorList>
            <person name="Ma Q."/>
            <person name="Huang Y."/>
            <person name="Song X."/>
            <person name="Pei D."/>
        </authorList>
    </citation>
    <scope>NUCLEOTIDE SEQUENCE [LARGE SCALE GENOMIC DNA]</scope>
    <source>
        <strain evidence="17">Sxm20200214</strain>
        <tissue evidence="17">Leaf</tissue>
    </source>
</reference>
<feature type="signal peptide" evidence="13">
    <location>
        <begin position="1"/>
        <end position="28"/>
    </location>
</feature>
<evidence type="ECO:0000256" key="4">
    <source>
        <dbReference type="ARBA" id="ARBA00022614"/>
    </source>
</evidence>
<dbReference type="AlphaFoldDB" id="A0A8X7V0V1"/>
<evidence type="ECO:0000256" key="2">
    <source>
        <dbReference type="ARBA" id="ARBA00009592"/>
    </source>
</evidence>
<dbReference type="InterPro" id="IPR053038">
    <property type="entry name" value="RLP_Defense"/>
</dbReference>
<keyword evidence="4" id="KW-0433">Leucine-rich repeat</keyword>
<sequence>MSTSHQHHHPHLITKLLFLFLNFYCLHANELELLLSFKSSIQDPSRQLSSWSYSSTNEVCLWNGVVCNNFSRVVSLDLSGKNISSQILTSTIFRLPFLQTINLSNNNFSGPIPHDIFNISSPSLRYLNLSNNNLSGSIPRGFLPNLYSLDLSNNMFSVNRGIPTELGMMKNLKWIYLGYNNLSGEIPYQLGELSSLKHLDLVYNNLSGPIPPSLGDLKELAYMFLYQNQLSGQIPPSIFSLKNLRSLDFSDNSLSGEIPELVSQLQSLEILHLFSNHLSGKIPEGLTSLPRLQVLQLWSNKFSGEIPASLGKHNNLTVLDLSTNNLTGKLPDTLCDSGNLTKLILFSNSLHDVIPPSLSECQSLERVRLQNNKFSGELPRGFNELQLVNFLDLSNNNLRGNLGTWDMPQLEMLNLGKNKFTGEFPDVSRSKRLKKLDLSSNGISGVVPVELTTCTELMDLDISDNEITGVIPSELSSCKNLVNLDMSHNNLTGDIPSSFSDFPVLSDLDFSCNQLSGKIPKNLGNIESLVQVNISHNLLHGSLPPTGAFLAINATAVAGNYNLCGANNVSGLPPCHVVRKTSTKSWWFVVMLTFVAFLAVLVSGFFISLVVQRKHNVLKGERVEQEDGTRWEIQFFDSRFTKSLTVNAILSSLNEQNVFVDKNGVKFVIKKVNKYDTLPDISEIVKLPEHRNIIKLVATCRSEEVAYLIHEDVEGANVHNINLGIDLGGSAPLLLTCAAAAKSRSYHPIKCGSSRCIQAKPDPVSCPTNTSKATCHKSFSTSFTEQPVKARLLRDTVSLLYTDNGFTYMGGGIDMTMTIACTDVALCLPSPNSGESSGSGSLFIGGGPYFMALYPEDISKIFSSTPLLPSDQSRGEYFIDVNYIQISGKIVPFFKKSTKICTLAPYTVLHSSIYKALVLAFAEKAKMTKVPAVKPFASCFSSKRLGRWMMGSRVPVIELLLRGGAKWKIYGSNSLVKVSEDVVCLGFMDGGVNLTMGMIIGGYQMEDNFVEFDVKASKFSFTSSLLLFNSSCSQSRHF</sequence>
<feature type="domain" description="Xylanase inhibitor C-terminal" evidence="15">
    <location>
        <begin position="876"/>
        <end position="1022"/>
    </location>
</feature>
<dbReference type="EMBL" id="JAAMPC010000009">
    <property type="protein sequence ID" value="KAG2295701.1"/>
    <property type="molecule type" value="Genomic_DNA"/>
</dbReference>
<keyword evidence="8 12" id="KW-1133">Transmembrane helix</keyword>
<keyword evidence="3" id="KW-1003">Cell membrane</keyword>
<keyword evidence="11" id="KW-0325">Glycoprotein</keyword>
<dbReference type="InterPro" id="IPR003591">
    <property type="entry name" value="Leu-rich_rpt_typical-subtyp"/>
</dbReference>
<evidence type="ECO:0000259" key="16">
    <source>
        <dbReference type="Pfam" id="PF23598"/>
    </source>
</evidence>
<dbReference type="Pfam" id="PF14541">
    <property type="entry name" value="TAXi_C"/>
    <property type="match status" value="1"/>
</dbReference>
<evidence type="ECO:0000256" key="5">
    <source>
        <dbReference type="ARBA" id="ARBA00022692"/>
    </source>
</evidence>
<proteinExistence type="inferred from homology"/>
<dbReference type="InterPro" id="IPR032675">
    <property type="entry name" value="LRR_dom_sf"/>
</dbReference>
<evidence type="ECO:0000259" key="14">
    <source>
        <dbReference type="Pfam" id="PF08263"/>
    </source>
</evidence>
<dbReference type="InterPro" id="IPR021109">
    <property type="entry name" value="Peptidase_aspartic_dom_sf"/>
</dbReference>
<evidence type="ECO:0000256" key="8">
    <source>
        <dbReference type="ARBA" id="ARBA00022989"/>
    </source>
</evidence>
<dbReference type="Gene3D" id="2.40.70.10">
    <property type="entry name" value="Acid Proteases"/>
    <property type="match status" value="2"/>
</dbReference>
<evidence type="ECO:0000313" key="17">
    <source>
        <dbReference type="EMBL" id="KAG2295701.1"/>
    </source>
</evidence>
<keyword evidence="6 13" id="KW-0732">Signal</keyword>
<feature type="transmembrane region" description="Helical" evidence="12">
    <location>
        <begin position="586"/>
        <end position="611"/>
    </location>
</feature>
<evidence type="ECO:0008006" key="19">
    <source>
        <dbReference type="Google" id="ProtNLM"/>
    </source>
</evidence>
<keyword evidence="7" id="KW-0677">Repeat</keyword>
<dbReference type="FunFam" id="3.80.10.10:FF:000275">
    <property type="entry name" value="Leucine-rich repeat receptor-like protein kinase"/>
    <property type="match status" value="1"/>
</dbReference>
<organism evidence="17 18">
    <name type="scientific">Brassica carinata</name>
    <name type="common">Ethiopian mustard</name>
    <name type="synonym">Abyssinian cabbage</name>
    <dbReference type="NCBI Taxonomy" id="52824"/>
    <lineage>
        <taxon>Eukaryota</taxon>
        <taxon>Viridiplantae</taxon>
        <taxon>Streptophyta</taxon>
        <taxon>Embryophyta</taxon>
        <taxon>Tracheophyta</taxon>
        <taxon>Spermatophyta</taxon>
        <taxon>Magnoliopsida</taxon>
        <taxon>eudicotyledons</taxon>
        <taxon>Gunneridae</taxon>
        <taxon>Pentapetalae</taxon>
        <taxon>rosids</taxon>
        <taxon>malvids</taxon>
        <taxon>Brassicales</taxon>
        <taxon>Brassicaceae</taxon>
        <taxon>Brassiceae</taxon>
        <taxon>Brassica</taxon>
    </lineage>
</organism>
<accession>A0A8X7V0V1</accession>
<evidence type="ECO:0000259" key="15">
    <source>
        <dbReference type="Pfam" id="PF14541"/>
    </source>
</evidence>
<dbReference type="InterPro" id="IPR013210">
    <property type="entry name" value="LRR_N_plant-typ"/>
</dbReference>
<name>A0A8X7V0V1_BRACI</name>
<dbReference type="Pfam" id="PF08263">
    <property type="entry name" value="LRRNT_2"/>
    <property type="match status" value="1"/>
</dbReference>
<evidence type="ECO:0000256" key="11">
    <source>
        <dbReference type="ARBA" id="ARBA00023180"/>
    </source>
</evidence>
<evidence type="ECO:0000256" key="13">
    <source>
        <dbReference type="SAM" id="SignalP"/>
    </source>
</evidence>
<keyword evidence="10" id="KW-0675">Receptor</keyword>
<comment type="caution">
    <text evidence="17">The sequence shown here is derived from an EMBL/GenBank/DDBJ whole genome shotgun (WGS) entry which is preliminary data.</text>
</comment>
<keyword evidence="18" id="KW-1185">Reference proteome</keyword>
<dbReference type="Pfam" id="PF23598">
    <property type="entry name" value="LRR_14"/>
    <property type="match status" value="1"/>
</dbReference>
<dbReference type="Gene3D" id="3.80.10.10">
    <property type="entry name" value="Ribonuclease Inhibitor"/>
    <property type="match status" value="3"/>
</dbReference>
<dbReference type="SUPFAM" id="SSF52047">
    <property type="entry name" value="RNI-like"/>
    <property type="match status" value="1"/>
</dbReference>
<evidence type="ECO:0000256" key="12">
    <source>
        <dbReference type="SAM" id="Phobius"/>
    </source>
</evidence>
<feature type="domain" description="Disease resistance R13L4/SHOC-2-like LRR" evidence="16">
    <location>
        <begin position="214"/>
        <end position="399"/>
    </location>
</feature>
<protein>
    <recommendedName>
        <fullName evidence="19">Peptidase A1 domain-containing protein</fullName>
    </recommendedName>
</protein>
<evidence type="ECO:0000256" key="9">
    <source>
        <dbReference type="ARBA" id="ARBA00023136"/>
    </source>
</evidence>
<dbReference type="PROSITE" id="PS51450">
    <property type="entry name" value="LRR"/>
    <property type="match status" value="2"/>
</dbReference>
<evidence type="ECO:0000313" key="18">
    <source>
        <dbReference type="Proteomes" id="UP000886595"/>
    </source>
</evidence>
<comment type="subcellular location">
    <subcellularLocation>
        <location evidence="1">Cell membrane</location>
        <topology evidence="1">Single-pass type I membrane protein</topology>
    </subcellularLocation>
</comment>
<dbReference type="SMART" id="SM00369">
    <property type="entry name" value="LRR_TYP"/>
    <property type="match status" value="6"/>
</dbReference>
<dbReference type="Proteomes" id="UP000886595">
    <property type="component" value="Unassembled WGS sequence"/>
</dbReference>
<dbReference type="InterPro" id="IPR032799">
    <property type="entry name" value="TAXi_C"/>
</dbReference>
<dbReference type="OrthoDB" id="676979at2759"/>
<evidence type="ECO:0000256" key="6">
    <source>
        <dbReference type="ARBA" id="ARBA00022729"/>
    </source>
</evidence>
<dbReference type="SUPFAM" id="SSF50630">
    <property type="entry name" value="Acid proteases"/>
    <property type="match status" value="1"/>
</dbReference>
<dbReference type="InterPro" id="IPR001611">
    <property type="entry name" value="Leu-rich_rpt"/>
</dbReference>
<dbReference type="SUPFAM" id="SSF52058">
    <property type="entry name" value="L domain-like"/>
    <property type="match status" value="1"/>
</dbReference>